<evidence type="ECO:0000256" key="5">
    <source>
        <dbReference type="ARBA" id="ARBA00023040"/>
    </source>
</evidence>
<organism evidence="16">
    <name type="scientific">Capra hircus</name>
    <name type="common">Goat</name>
    <dbReference type="NCBI Taxonomy" id="9925"/>
    <lineage>
        <taxon>Eukaryota</taxon>
        <taxon>Metazoa</taxon>
        <taxon>Chordata</taxon>
        <taxon>Craniata</taxon>
        <taxon>Vertebrata</taxon>
        <taxon>Euteleostomi</taxon>
        <taxon>Mammalia</taxon>
        <taxon>Eutheria</taxon>
        <taxon>Laurasiatheria</taxon>
        <taxon>Artiodactyla</taxon>
        <taxon>Ruminantia</taxon>
        <taxon>Pecora</taxon>
        <taxon>Bovidae</taxon>
        <taxon>Caprinae</taxon>
        <taxon>Capra</taxon>
    </lineage>
</organism>
<feature type="region of interest" description="Disordered" evidence="13">
    <location>
        <begin position="303"/>
        <end position="371"/>
    </location>
</feature>
<dbReference type="Gene3D" id="1.20.1070.10">
    <property type="entry name" value="Rhodopsin 7-helix transmembrane proteins"/>
    <property type="match status" value="1"/>
</dbReference>
<comment type="subcellular location">
    <subcellularLocation>
        <location evidence="1">Cell membrane</location>
        <topology evidence="1">Multi-pass membrane protein</topology>
    </subcellularLocation>
</comment>
<keyword evidence="6 14" id="KW-0472">Membrane</keyword>
<dbReference type="PRINTS" id="PR00237">
    <property type="entry name" value="GPCRRHODOPSN"/>
</dbReference>
<dbReference type="InterPro" id="IPR000276">
    <property type="entry name" value="GPCR_Rhodpsn"/>
</dbReference>
<evidence type="ECO:0000256" key="3">
    <source>
        <dbReference type="ARBA" id="ARBA00022692"/>
    </source>
</evidence>
<dbReference type="AlphaFoldDB" id="A0A8C2Y2K0"/>
<feature type="transmembrane region" description="Helical" evidence="14">
    <location>
        <begin position="159"/>
        <end position="181"/>
    </location>
</feature>
<feature type="domain" description="G-protein coupled receptors family 1 profile" evidence="15">
    <location>
        <begin position="61"/>
        <end position="291"/>
    </location>
</feature>
<evidence type="ECO:0000256" key="1">
    <source>
        <dbReference type="ARBA" id="ARBA00004651"/>
    </source>
</evidence>
<evidence type="ECO:0000256" key="7">
    <source>
        <dbReference type="ARBA" id="ARBA00023170"/>
    </source>
</evidence>
<protein>
    <recommendedName>
        <fullName evidence="11">Mas-related G-protein coupled receptor member F</fullName>
    </recommendedName>
</protein>
<evidence type="ECO:0000256" key="6">
    <source>
        <dbReference type="ARBA" id="ARBA00023136"/>
    </source>
</evidence>
<dbReference type="GO" id="GO:0005886">
    <property type="term" value="C:plasma membrane"/>
    <property type="evidence" value="ECO:0007669"/>
    <property type="project" value="UniProtKB-SubCell"/>
</dbReference>
<feature type="transmembrane region" description="Helical" evidence="14">
    <location>
        <begin position="81"/>
        <end position="102"/>
    </location>
</feature>
<keyword evidence="9 12" id="KW-0807">Transducer</keyword>
<dbReference type="Ensembl" id="ENSCHIT00010056541.1">
    <property type="protein sequence ID" value="ENSCHIP00010040549.1"/>
    <property type="gene ID" value="ENSCHIG00010029788.1"/>
</dbReference>
<reference evidence="16" key="2">
    <citation type="submission" date="2025-08" db="UniProtKB">
        <authorList>
            <consortium name="Ensembl"/>
        </authorList>
    </citation>
    <scope>IDENTIFICATION</scope>
</reference>
<evidence type="ECO:0000256" key="4">
    <source>
        <dbReference type="ARBA" id="ARBA00022989"/>
    </source>
</evidence>
<keyword evidence="5 12" id="KW-0297">G-protein coupled receptor</keyword>
<feature type="compositionally biased region" description="Pro residues" evidence="13">
    <location>
        <begin position="420"/>
        <end position="433"/>
    </location>
</feature>
<dbReference type="PROSITE" id="PS00237">
    <property type="entry name" value="G_PROTEIN_RECEP_F1_1"/>
    <property type="match status" value="1"/>
</dbReference>
<reference evidence="16" key="1">
    <citation type="submission" date="2019-03" db="EMBL/GenBank/DDBJ databases">
        <title>Genome sequencing and reference-guided assembly of Black Bengal Goat (Capra hircus).</title>
        <authorList>
            <person name="Siddiki A.Z."/>
            <person name="Baten A."/>
            <person name="Billah M."/>
            <person name="Alam M.A.U."/>
            <person name="Shawrob K.S.M."/>
            <person name="Saha S."/>
            <person name="Chowdhury M."/>
            <person name="Rahman A.H."/>
            <person name="Stear M."/>
            <person name="Miah G."/>
            <person name="Das G.B."/>
            <person name="Hossain M.M."/>
            <person name="Kumkum M."/>
            <person name="Islam M.S."/>
            <person name="Mollah A.M."/>
            <person name="Ahsan A."/>
            <person name="Tusar F."/>
            <person name="Khan M.K.I."/>
        </authorList>
    </citation>
    <scope>NUCLEOTIDE SEQUENCE [LARGE SCALE GENOMIC DNA]</scope>
</reference>
<dbReference type="Pfam" id="PF00001">
    <property type="entry name" value="7tm_1"/>
    <property type="match status" value="1"/>
</dbReference>
<feature type="transmembrane region" description="Helical" evidence="14">
    <location>
        <begin position="201"/>
        <end position="225"/>
    </location>
</feature>
<dbReference type="PRINTS" id="PR02112">
    <property type="entry name" value="MRGPCRF"/>
</dbReference>
<proteinExistence type="inferred from homology"/>
<keyword evidence="2" id="KW-1003">Cell membrane</keyword>
<feature type="region of interest" description="Disordered" evidence="13">
    <location>
        <begin position="397"/>
        <end position="442"/>
    </location>
</feature>
<evidence type="ECO:0000313" key="16">
    <source>
        <dbReference type="Ensembl" id="ENSCHIP00010040549.1"/>
    </source>
</evidence>
<evidence type="ECO:0000256" key="8">
    <source>
        <dbReference type="ARBA" id="ARBA00023180"/>
    </source>
</evidence>
<evidence type="ECO:0000256" key="2">
    <source>
        <dbReference type="ARBA" id="ARBA00022475"/>
    </source>
</evidence>
<keyword evidence="4 14" id="KW-1133">Transmembrane helix</keyword>
<dbReference type="SUPFAM" id="SSF81321">
    <property type="entry name" value="Family A G protein-coupled receptor-like"/>
    <property type="match status" value="1"/>
</dbReference>
<evidence type="ECO:0000259" key="15">
    <source>
        <dbReference type="PROSITE" id="PS50262"/>
    </source>
</evidence>
<dbReference type="InterPro" id="IPR026234">
    <property type="entry name" value="MRGPCRFAMILY"/>
</dbReference>
<evidence type="ECO:0000256" key="13">
    <source>
        <dbReference type="SAM" id="MobiDB-lite"/>
    </source>
</evidence>
<keyword evidence="8" id="KW-0325">Glycoprotein</keyword>
<comment type="similarity">
    <text evidence="12">Belongs to the G-protein coupled receptor 1 family.</text>
</comment>
<name>A0A8C2Y2K0_CAPHI</name>
<evidence type="ECO:0000256" key="10">
    <source>
        <dbReference type="ARBA" id="ARBA00059042"/>
    </source>
</evidence>
<evidence type="ECO:0000256" key="12">
    <source>
        <dbReference type="RuleBase" id="RU000688"/>
    </source>
</evidence>
<evidence type="ECO:0000256" key="11">
    <source>
        <dbReference type="ARBA" id="ARBA00068779"/>
    </source>
</evidence>
<dbReference type="InterPro" id="IPR026228">
    <property type="entry name" value="MRGPCRF"/>
</dbReference>
<evidence type="ECO:0000256" key="9">
    <source>
        <dbReference type="ARBA" id="ARBA00023224"/>
    </source>
</evidence>
<dbReference type="InterPro" id="IPR017452">
    <property type="entry name" value="GPCR_Rhodpsn_7TM"/>
</dbReference>
<feature type="transmembrane region" description="Helical" evidence="14">
    <location>
        <begin position="114"/>
        <end position="138"/>
    </location>
</feature>
<keyword evidence="3 12" id="KW-0812">Transmembrane</keyword>
<feature type="transmembrane region" description="Helical" evidence="14">
    <location>
        <begin position="49"/>
        <end position="69"/>
    </location>
</feature>
<feature type="transmembrane region" description="Helical" evidence="14">
    <location>
        <begin position="237"/>
        <end position="262"/>
    </location>
</feature>
<dbReference type="PANTHER" id="PTHR11334:SF3">
    <property type="entry name" value="MAS-RELATED G-PROTEIN COUPLED RECEPTOR MEMBER F"/>
    <property type="match status" value="1"/>
</dbReference>
<evidence type="ECO:0000256" key="14">
    <source>
        <dbReference type="SAM" id="Phobius"/>
    </source>
</evidence>
<dbReference type="PRINTS" id="PR02108">
    <property type="entry name" value="MRGPCRFAMILY"/>
</dbReference>
<accession>A0A8C2Y2K0</accession>
<keyword evidence="7 12" id="KW-0675">Receptor</keyword>
<dbReference type="FunFam" id="1.20.1070.10:FF:000235">
    <property type="entry name" value="mas-related G-protein coupled receptor member F"/>
    <property type="match status" value="1"/>
</dbReference>
<dbReference type="PROSITE" id="PS50262">
    <property type="entry name" value="G_PROTEIN_RECEP_F1_2"/>
    <property type="match status" value="1"/>
</dbReference>
<sequence>MAGNCSWEAHPTNWNKVCPGVSEAPELYSRGFLTIEQITMLPPPAVMNYIFLLLCLCGLVGNGLVLWFFGFSIKRSPFSVYFLHLASADVGYLFSKAVFSILNTGGFLGPFADYIRAVSRIVGLCMVLTSVSLLPAISSERCLSIIFPTWYWRRRPKRLSAVVCSLLWALSLLVTCVHNYFCVFLGRQASGAGCRHMDTFLGILLFLVFCPLMVLPCLALILHVECRARRRQRSAKLNHVILAVVSVFLVSSIYLGIDWFLFWVFRIPAPFPEYVTDLCLCINSCAKPVVYFLAGRARRLQARQGPRDLQRPLTDGQEPAAALGPKRRERKPLPPASRLLPGHRLPWGGWQRDRQPPMTLPGSPGHPSFPELRYRSRPRPWAGCGAPPDPRMVRKGEEGITQPCPPPAREAALSGMTLPAPLPMGPELPPAVRTPPGSVLSF</sequence>
<dbReference type="PANTHER" id="PTHR11334">
    <property type="entry name" value="MAS-RELATED G-PROTEIN COUPLED RECEPTOR"/>
    <property type="match status" value="1"/>
</dbReference>
<comment type="function">
    <text evidence="10">Orphan receptor. May bind to a neuropeptide and may regulate nociceptor function and/or development, including the sensation or modulation of pain.</text>
</comment>
<dbReference type="GO" id="GO:0004930">
    <property type="term" value="F:G protein-coupled receptor activity"/>
    <property type="evidence" value="ECO:0007669"/>
    <property type="project" value="UniProtKB-KW"/>
</dbReference>